<organism evidence="1 2">
    <name type="scientific">Linum tenue</name>
    <dbReference type="NCBI Taxonomy" id="586396"/>
    <lineage>
        <taxon>Eukaryota</taxon>
        <taxon>Viridiplantae</taxon>
        <taxon>Streptophyta</taxon>
        <taxon>Embryophyta</taxon>
        <taxon>Tracheophyta</taxon>
        <taxon>Spermatophyta</taxon>
        <taxon>Magnoliopsida</taxon>
        <taxon>eudicotyledons</taxon>
        <taxon>Gunneridae</taxon>
        <taxon>Pentapetalae</taxon>
        <taxon>rosids</taxon>
        <taxon>fabids</taxon>
        <taxon>Malpighiales</taxon>
        <taxon>Linaceae</taxon>
        <taxon>Linum</taxon>
    </lineage>
</organism>
<protein>
    <submittedName>
        <fullName evidence="1">Uncharacterized protein</fullName>
    </submittedName>
</protein>
<dbReference type="Proteomes" id="UP001154282">
    <property type="component" value="Unassembled WGS sequence"/>
</dbReference>
<evidence type="ECO:0000313" key="1">
    <source>
        <dbReference type="EMBL" id="CAI0384783.1"/>
    </source>
</evidence>
<name>A0AAV0HIV4_9ROSI</name>
<accession>A0AAV0HIV4</accession>
<proteinExistence type="predicted"/>
<evidence type="ECO:0000313" key="2">
    <source>
        <dbReference type="Proteomes" id="UP001154282"/>
    </source>
</evidence>
<comment type="caution">
    <text evidence="1">The sequence shown here is derived from an EMBL/GenBank/DDBJ whole genome shotgun (WGS) entry which is preliminary data.</text>
</comment>
<gene>
    <name evidence="1" type="ORF">LITE_LOCUS4516</name>
</gene>
<dbReference type="EMBL" id="CAMGYJ010000002">
    <property type="protein sequence ID" value="CAI0384783.1"/>
    <property type="molecule type" value="Genomic_DNA"/>
</dbReference>
<keyword evidence="2" id="KW-1185">Reference proteome</keyword>
<dbReference type="AlphaFoldDB" id="A0AAV0HIV4"/>
<reference evidence="1" key="1">
    <citation type="submission" date="2022-08" db="EMBL/GenBank/DDBJ databases">
        <authorList>
            <person name="Gutierrez-Valencia J."/>
        </authorList>
    </citation>
    <scope>NUCLEOTIDE SEQUENCE</scope>
</reference>
<sequence>MITCPKCSCCTAVVLVPGELQINFTGSFKLKPTLIISIVIIKAKAPWHEIRRRRSQIKLQSPIAGAQIGLVHIIKQPRIRKHYLATARIVIAYATAAACCYAAGAAARANASMDLWWWWWKWWKWCRFRILEASGESKET</sequence>